<evidence type="ECO:0000313" key="1">
    <source>
        <dbReference type="EMBL" id="MDR7348212.1"/>
    </source>
</evidence>
<keyword evidence="2" id="KW-1185">Reference proteome</keyword>
<reference evidence="1 2" key="1">
    <citation type="submission" date="2023-07" db="EMBL/GenBank/DDBJ databases">
        <title>Sequencing the genomes of 1000 actinobacteria strains.</title>
        <authorList>
            <person name="Klenk H.-P."/>
        </authorList>
    </citation>
    <scope>NUCLEOTIDE SEQUENCE [LARGE SCALE GENOMIC DNA]</scope>
    <source>
        <strain evidence="1 2">DSM 22966</strain>
    </source>
</reference>
<sequence>MTDVSMTTLHQKLDFLLEDHNVTDFDASNLDLESHTSLHAKANALCSAHGGDPSTMRDETIEQLQPKLDFLLKGHGVAFDATDLDPTSVDTVDAKLDAIVDAHHAGH</sequence>
<organism evidence="1 2">
    <name type="scientific">Enteractinococcus fodinae</name>
    <dbReference type="NCBI Taxonomy" id="684663"/>
    <lineage>
        <taxon>Bacteria</taxon>
        <taxon>Bacillati</taxon>
        <taxon>Actinomycetota</taxon>
        <taxon>Actinomycetes</taxon>
        <taxon>Micrococcales</taxon>
        <taxon>Micrococcaceae</taxon>
    </lineage>
</organism>
<protein>
    <submittedName>
        <fullName evidence="1">Uncharacterized protein</fullName>
    </submittedName>
</protein>
<evidence type="ECO:0000313" key="2">
    <source>
        <dbReference type="Proteomes" id="UP001183794"/>
    </source>
</evidence>
<gene>
    <name evidence="1" type="ORF">J2S62_002469</name>
</gene>
<dbReference type="EMBL" id="JAVDYJ010000001">
    <property type="protein sequence ID" value="MDR7348212.1"/>
    <property type="molecule type" value="Genomic_DNA"/>
</dbReference>
<name>A0ABU2B3M1_9MICC</name>
<comment type="caution">
    <text evidence="1">The sequence shown here is derived from an EMBL/GenBank/DDBJ whole genome shotgun (WGS) entry which is preliminary data.</text>
</comment>
<dbReference type="Proteomes" id="UP001183794">
    <property type="component" value="Unassembled WGS sequence"/>
</dbReference>
<proteinExistence type="predicted"/>
<accession>A0ABU2B3M1</accession>
<dbReference type="RefSeq" id="WP_310175182.1">
    <property type="nucleotide sequence ID" value="NZ_BAABHE010000002.1"/>
</dbReference>